<feature type="transmembrane region" description="Helical" evidence="5">
    <location>
        <begin position="277"/>
        <end position="299"/>
    </location>
</feature>
<evidence type="ECO:0000313" key="7">
    <source>
        <dbReference type="Proteomes" id="UP000199337"/>
    </source>
</evidence>
<evidence type="ECO:0000256" key="1">
    <source>
        <dbReference type="ARBA" id="ARBA00004141"/>
    </source>
</evidence>
<organism evidence="6 7">
    <name type="scientific">Desulfotruncus arcticus DSM 17038</name>
    <dbReference type="NCBI Taxonomy" id="1121424"/>
    <lineage>
        <taxon>Bacteria</taxon>
        <taxon>Bacillati</taxon>
        <taxon>Bacillota</taxon>
        <taxon>Clostridia</taxon>
        <taxon>Eubacteriales</taxon>
        <taxon>Desulfallaceae</taxon>
        <taxon>Desulfotruncus</taxon>
    </lineage>
</organism>
<feature type="transmembrane region" description="Helical" evidence="5">
    <location>
        <begin position="86"/>
        <end position="107"/>
    </location>
</feature>
<dbReference type="InterPro" id="IPR003339">
    <property type="entry name" value="ABC/ECF_trnsptr_transmembrane"/>
</dbReference>
<dbReference type="AlphaFoldDB" id="A0A1I2QDU9"/>
<keyword evidence="2 5" id="KW-0812">Transmembrane</keyword>
<keyword evidence="3 5" id="KW-1133">Transmembrane helix</keyword>
<dbReference type="CDD" id="cd16914">
    <property type="entry name" value="EcfT"/>
    <property type="match status" value="1"/>
</dbReference>
<dbReference type="Pfam" id="PF02361">
    <property type="entry name" value="CbiQ"/>
    <property type="match status" value="1"/>
</dbReference>
<dbReference type="PANTHER" id="PTHR33514:SF13">
    <property type="entry name" value="PROTEIN ABCI12, CHLOROPLASTIC"/>
    <property type="match status" value="1"/>
</dbReference>
<reference evidence="7" key="1">
    <citation type="submission" date="2016-10" db="EMBL/GenBank/DDBJ databases">
        <authorList>
            <person name="Varghese N."/>
            <person name="Submissions S."/>
        </authorList>
    </citation>
    <scope>NUCLEOTIDE SEQUENCE [LARGE SCALE GENOMIC DNA]</scope>
    <source>
        <strain evidence="7">DSM 17038</strain>
    </source>
</reference>
<gene>
    <name evidence="6" type="ORF">SAMN05660649_01115</name>
</gene>
<feature type="transmembrane region" description="Helical" evidence="5">
    <location>
        <begin position="236"/>
        <end position="257"/>
    </location>
</feature>
<evidence type="ECO:0000256" key="4">
    <source>
        <dbReference type="ARBA" id="ARBA00023136"/>
    </source>
</evidence>
<evidence type="ECO:0000256" key="3">
    <source>
        <dbReference type="ARBA" id="ARBA00022989"/>
    </source>
</evidence>
<sequence length="306" mass="35222">MYFYQDPKLFLQTLHPVALIAYFSVVMFLTLACNHPVLLLAFYLILLIKVKLLAGFSEYKKYILFFTIMVLLIILINPLFNKLGNTVLWSGPAIPVVGCVTFTLEALLYGIDMGFRLIVIITTFFLYNRAMNPDRAFSFFARLAPGSVMLMTLTTRMIPYLVLQLKNIKEVQQTRGVKFDHRNLKEKIASYYPLIKVLLMSSLENAFNIAEAIQSRAYGSGRRSYYTREKIKLRDIIVLLASGAAALTGVVLMVKQWACFEFYPGLGALWGMPEQMIVMVFLIVFLSLPLLLNWGWVYWPYLKWRI</sequence>
<dbReference type="Proteomes" id="UP000199337">
    <property type="component" value="Unassembled WGS sequence"/>
</dbReference>
<dbReference type="EMBL" id="FOOX01000003">
    <property type="protein sequence ID" value="SFG24437.1"/>
    <property type="molecule type" value="Genomic_DNA"/>
</dbReference>
<comment type="subcellular location">
    <subcellularLocation>
        <location evidence="1">Membrane</location>
        <topology evidence="1">Multi-pass membrane protein</topology>
    </subcellularLocation>
</comment>
<name>A0A1I2QDU9_9FIRM</name>
<proteinExistence type="predicted"/>
<feature type="transmembrane region" description="Helical" evidence="5">
    <location>
        <begin position="20"/>
        <end position="50"/>
    </location>
</feature>
<accession>A0A1I2QDU9</accession>
<dbReference type="RefSeq" id="WP_092469522.1">
    <property type="nucleotide sequence ID" value="NZ_FOOX01000003.1"/>
</dbReference>
<dbReference type="STRING" id="341036.SAMN05660649_01115"/>
<dbReference type="OrthoDB" id="2039442at2"/>
<evidence type="ECO:0000256" key="2">
    <source>
        <dbReference type="ARBA" id="ARBA00022692"/>
    </source>
</evidence>
<evidence type="ECO:0000313" key="6">
    <source>
        <dbReference type="EMBL" id="SFG24437.1"/>
    </source>
</evidence>
<protein>
    <submittedName>
        <fullName evidence="6">Energy-coupling factor transport system permease protein</fullName>
    </submittedName>
</protein>
<dbReference type="GO" id="GO:0005886">
    <property type="term" value="C:plasma membrane"/>
    <property type="evidence" value="ECO:0007669"/>
    <property type="project" value="UniProtKB-ARBA"/>
</dbReference>
<feature type="transmembrane region" description="Helical" evidence="5">
    <location>
        <begin position="114"/>
        <end position="131"/>
    </location>
</feature>
<keyword evidence="7" id="KW-1185">Reference proteome</keyword>
<dbReference type="PANTHER" id="PTHR33514">
    <property type="entry name" value="PROTEIN ABCI12, CHLOROPLASTIC"/>
    <property type="match status" value="1"/>
</dbReference>
<evidence type="ECO:0000256" key="5">
    <source>
        <dbReference type="SAM" id="Phobius"/>
    </source>
</evidence>
<keyword evidence="4 5" id="KW-0472">Membrane</keyword>
<feature type="transmembrane region" description="Helical" evidence="5">
    <location>
        <begin position="62"/>
        <end position="80"/>
    </location>
</feature>